<protein>
    <submittedName>
        <fullName evidence="1">Uncharacterized protein</fullName>
    </submittedName>
</protein>
<name>A0A8J6U2G2_9FLAO</name>
<sequence>MKIVNRGFLIVSPKQPFFDWANEFEEEIFFSEEDDVEPTIYLVDEDFIETEQVIRDQFKKIFLNELNMITENTEDHPKINEQLFYEWFSVTAGTTIIDTQSADLKRFDLD</sequence>
<organism evidence="1 2">
    <name type="scientific">Taishania pollutisoli</name>
    <dbReference type="NCBI Taxonomy" id="2766479"/>
    <lineage>
        <taxon>Bacteria</taxon>
        <taxon>Pseudomonadati</taxon>
        <taxon>Bacteroidota</taxon>
        <taxon>Flavobacteriia</taxon>
        <taxon>Flavobacteriales</taxon>
        <taxon>Crocinitomicaceae</taxon>
        <taxon>Taishania</taxon>
    </lineage>
</organism>
<dbReference type="EMBL" id="JACVEL010000006">
    <property type="protein sequence ID" value="MBC9812940.1"/>
    <property type="molecule type" value="Genomic_DNA"/>
</dbReference>
<proteinExistence type="predicted"/>
<evidence type="ECO:0000313" key="2">
    <source>
        <dbReference type="Proteomes" id="UP000652681"/>
    </source>
</evidence>
<accession>A0A8J6U2G2</accession>
<dbReference type="Proteomes" id="UP000652681">
    <property type="component" value="Unassembled WGS sequence"/>
</dbReference>
<dbReference type="AlphaFoldDB" id="A0A8J6U2G2"/>
<dbReference type="RefSeq" id="WP_216714283.1">
    <property type="nucleotide sequence ID" value="NZ_JACVEL010000006.1"/>
</dbReference>
<gene>
    <name evidence="1" type="ORF">H9Y05_10710</name>
</gene>
<keyword evidence="2" id="KW-1185">Reference proteome</keyword>
<reference evidence="1" key="1">
    <citation type="submission" date="2020-09" db="EMBL/GenBank/DDBJ databases">
        <title>Taishania pollutisoli gen. nov., sp. nov., Isolated from Tetrabromobisphenol A-Contaminated Soil.</title>
        <authorList>
            <person name="Chen Q."/>
        </authorList>
    </citation>
    <scope>NUCLEOTIDE SEQUENCE</scope>
    <source>
        <strain evidence="1">CZZ-1</strain>
    </source>
</reference>
<comment type="caution">
    <text evidence="1">The sequence shown here is derived from an EMBL/GenBank/DDBJ whole genome shotgun (WGS) entry which is preliminary data.</text>
</comment>
<evidence type="ECO:0000313" key="1">
    <source>
        <dbReference type="EMBL" id="MBC9812940.1"/>
    </source>
</evidence>